<accession>A0A6M4HAX2</accession>
<evidence type="ECO:0000313" key="2">
    <source>
        <dbReference type="Proteomes" id="UP000503096"/>
    </source>
</evidence>
<dbReference type="Proteomes" id="UP000503096">
    <property type="component" value="Chromosome"/>
</dbReference>
<dbReference type="EMBL" id="CP053073">
    <property type="protein sequence ID" value="QJR16830.1"/>
    <property type="molecule type" value="Genomic_DNA"/>
</dbReference>
<sequence length="116" mass="13097">MQLQSALPIVRALADGVNPLTGEMFADESPYSEPRTLRALFSAVELMEREVEREKRRERLPANFGKPWTEAEDATLTGEFDSGIVLHEIARKHARTLSSIRLRLEKLGKLEPQPAN</sequence>
<proteinExistence type="predicted"/>
<protein>
    <submittedName>
        <fullName evidence="1">Uncharacterized protein</fullName>
    </submittedName>
</protein>
<evidence type="ECO:0000313" key="1">
    <source>
        <dbReference type="EMBL" id="QJR16830.1"/>
    </source>
</evidence>
<dbReference type="InParanoid" id="A0A6M4HAX2"/>
<reference evidence="1 2" key="1">
    <citation type="submission" date="2020-04" db="EMBL/GenBank/DDBJ databases">
        <title>Usitatibacter rugosus gen. nov., sp. nov. and Usitatibacter palustris sp. nov., novel members of Usitatibacteraceae fam. nov. within the order Nitrosomonadales isolated from soil.</title>
        <authorList>
            <person name="Huber K.J."/>
            <person name="Neumann-Schaal M."/>
            <person name="Geppert A."/>
            <person name="Luckner M."/>
            <person name="Wanner G."/>
            <person name="Overmann J."/>
        </authorList>
    </citation>
    <scope>NUCLEOTIDE SEQUENCE [LARGE SCALE GENOMIC DNA]</scope>
    <source>
        <strain evidence="1 2">Swamp67</strain>
    </source>
</reference>
<name>A0A6M4HAX2_9PROT</name>
<organism evidence="1 2">
    <name type="scientific">Usitatibacter palustris</name>
    <dbReference type="NCBI Taxonomy" id="2732487"/>
    <lineage>
        <taxon>Bacteria</taxon>
        <taxon>Pseudomonadati</taxon>
        <taxon>Pseudomonadota</taxon>
        <taxon>Betaproteobacteria</taxon>
        <taxon>Nitrosomonadales</taxon>
        <taxon>Usitatibacteraceae</taxon>
        <taxon>Usitatibacter</taxon>
    </lineage>
</organism>
<dbReference type="KEGG" id="upl:DSM104440_03666"/>
<dbReference type="AlphaFoldDB" id="A0A6M4HAX2"/>
<dbReference type="RefSeq" id="WP_171165283.1">
    <property type="nucleotide sequence ID" value="NZ_CP053073.1"/>
</dbReference>
<gene>
    <name evidence="1" type="ORF">DSM104440_03666</name>
</gene>
<keyword evidence="2" id="KW-1185">Reference proteome</keyword>